<dbReference type="RefSeq" id="WP_263999968.1">
    <property type="nucleotide sequence ID" value="NZ_JACKVK010000022.1"/>
</dbReference>
<dbReference type="Proteomes" id="UP001141629">
    <property type="component" value="Unassembled WGS sequence"/>
</dbReference>
<protein>
    <submittedName>
        <fullName evidence="1">Uncharacterized protein</fullName>
    </submittedName>
</protein>
<accession>A0A9X2ZDP8</accession>
<organism evidence="1 2">
    <name type="scientific">Mycobacterium yunnanensis</name>
    <dbReference type="NCBI Taxonomy" id="368477"/>
    <lineage>
        <taxon>Bacteria</taxon>
        <taxon>Bacillati</taxon>
        <taxon>Actinomycetota</taxon>
        <taxon>Actinomycetes</taxon>
        <taxon>Mycobacteriales</taxon>
        <taxon>Mycobacteriaceae</taxon>
        <taxon>Mycobacterium</taxon>
    </lineage>
</organism>
<sequence>MAQHWTSRMTRKASELGRVFRNSPRIGDFVAEDGRDGDSRRIRAELDAMRARFPDHA</sequence>
<proteinExistence type="predicted"/>
<dbReference type="AlphaFoldDB" id="A0A9X2ZDP8"/>
<comment type="caution">
    <text evidence="1">The sequence shown here is derived from an EMBL/GenBank/DDBJ whole genome shotgun (WGS) entry which is preliminary data.</text>
</comment>
<reference evidence="1" key="2">
    <citation type="journal article" date="2022" name="BMC Genomics">
        <title>Comparative genome analysis of mycobacteria focusing on tRNA and non-coding RNA.</title>
        <authorList>
            <person name="Behra P.R.K."/>
            <person name="Pettersson B.M.F."/>
            <person name="Ramesh M."/>
            <person name="Das S."/>
            <person name="Dasgupta S."/>
            <person name="Kirsebom L.A."/>
        </authorList>
    </citation>
    <scope>NUCLEOTIDE SEQUENCE</scope>
    <source>
        <strain evidence="1">DSM 44838</strain>
    </source>
</reference>
<reference evidence="1" key="1">
    <citation type="submission" date="2020-07" db="EMBL/GenBank/DDBJ databases">
        <authorList>
            <person name="Pettersson B.M.F."/>
            <person name="Behra P.R.K."/>
            <person name="Ramesh M."/>
            <person name="Das S."/>
            <person name="Dasgupta S."/>
            <person name="Kirsebom L.A."/>
        </authorList>
    </citation>
    <scope>NUCLEOTIDE SEQUENCE</scope>
    <source>
        <strain evidence="1">DSM 44838</strain>
    </source>
</reference>
<dbReference type="EMBL" id="JACKVK010000022">
    <property type="protein sequence ID" value="MCV7424877.1"/>
    <property type="molecule type" value="Genomic_DNA"/>
</dbReference>
<name>A0A9X2ZDP8_9MYCO</name>
<keyword evidence="2" id="KW-1185">Reference proteome</keyword>
<gene>
    <name evidence="1" type="ORF">H7K45_30505</name>
</gene>
<evidence type="ECO:0000313" key="2">
    <source>
        <dbReference type="Proteomes" id="UP001141629"/>
    </source>
</evidence>
<evidence type="ECO:0000313" key="1">
    <source>
        <dbReference type="EMBL" id="MCV7424877.1"/>
    </source>
</evidence>